<dbReference type="Proteomes" id="UP001206572">
    <property type="component" value="Unassembled WGS sequence"/>
</dbReference>
<reference evidence="3 4" key="1">
    <citation type="submission" date="2022-08" db="EMBL/GenBank/DDBJ databases">
        <title>Reclassification of Massilia species as members of the genera Telluria, Duganella, Pseudoduganella, Mokoshia gen. nov. and Zemynaea gen. nov. using orthogonal and non-orthogonal genome-based approaches.</title>
        <authorList>
            <person name="Bowman J.P."/>
        </authorList>
    </citation>
    <scope>NUCLEOTIDE SEQUENCE [LARGE SCALE GENOMIC DNA]</scope>
    <source>
        <strain evidence="3 4">JCM 31661</strain>
    </source>
</reference>
<sequence length="145" mass="15281">MNIPTMATGKKMDTNKKMRDYISAFADGELPDADLELALAALREADGREAWRLYHEISDALRAEPAAPSLSPGFAERLAARLAAEPTPLRRGAGRAPLPTDALAKIAPGVVVGADPVDGAGEEAQPVTTLAPLDGPAKESRKRLT</sequence>
<dbReference type="RefSeq" id="WP_258829206.1">
    <property type="nucleotide sequence ID" value="NZ_JANUHA010000013.1"/>
</dbReference>
<organism evidence="3 4">
    <name type="scientific">Massilia agri</name>
    <dbReference type="NCBI Taxonomy" id="1886785"/>
    <lineage>
        <taxon>Bacteria</taxon>
        <taxon>Pseudomonadati</taxon>
        <taxon>Pseudomonadota</taxon>
        <taxon>Betaproteobacteria</taxon>
        <taxon>Burkholderiales</taxon>
        <taxon>Oxalobacteraceae</taxon>
        <taxon>Telluria group</taxon>
        <taxon>Massilia</taxon>
    </lineage>
</organism>
<evidence type="ECO:0000313" key="4">
    <source>
        <dbReference type="Proteomes" id="UP001206572"/>
    </source>
</evidence>
<dbReference type="SUPFAM" id="SSF89069">
    <property type="entry name" value="N-terminal, cytoplasmic domain of anti-sigmaE factor RseA"/>
    <property type="match status" value="1"/>
</dbReference>
<evidence type="ECO:0000259" key="2">
    <source>
        <dbReference type="Pfam" id="PF03872"/>
    </source>
</evidence>
<comment type="caution">
    <text evidence="3">The sequence shown here is derived from an EMBL/GenBank/DDBJ whole genome shotgun (WGS) entry which is preliminary data.</text>
</comment>
<feature type="domain" description="Anti sigma-E protein RseA N-terminal" evidence="2">
    <location>
        <begin position="20"/>
        <end position="92"/>
    </location>
</feature>
<evidence type="ECO:0000256" key="1">
    <source>
        <dbReference type="SAM" id="MobiDB-lite"/>
    </source>
</evidence>
<feature type="region of interest" description="Disordered" evidence="1">
    <location>
        <begin position="117"/>
        <end position="145"/>
    </location>
</feature>
<protein>
    <submittedName>
        <fullName evidence="3">RseA family anti-sigma factor</fullName>
    </submittedName>
</protein>
<gene>
    <name evidence="3" type="ORF">NX780_17765</name>
</gene>
<dbReference type="InterPro" id="IPR005572">
    <property type="entry name" value="Anti-sigma_E_RseA_N"/>
</dbReference>
<evidence type="ECO:0000313" key="3">
    <source>
        <dbReference type="EMBL" id="MCS0598194.1"/>
    </source>
</evidence>
<accession>A0ABT2APL9</accession>
<dbReference type="Pfam" id="PF03872">
    <property type="entry name" value="RseA_N"/>
    <property type="match status" value="1"/>
</dbReference>
<keyword evidence="4" id="KW-1185">Reference proteome</keyword>
<name>A0ABT2APL9_9BURK</name>
<dbReference type="EMBL" id="JANUHA010000013">
    <property type="protein sequence ID" value="MCS0598194.1"/>
    <property type="molecule type" value="Genomic_DNA"/>
</dbReference>
<proteinExistence type="predicted"/>
<dbReference type="InterPro" id="IPR036147">
    <property type="entry name" value="Anti-sigma_E_RseA_N_sf"/>
</dbReference>
<dbReference type="Gene3D" id="1.10.10.880">
    <property type="entry name" value="Anti sigma-E protein RseA, N-terminal domain"/>
    <property type="match status" value="1"/>
</dbReference>